<feature type="transmembrane region" description="Helical" evidence="6">
    <location>
        <begin position="58"/>
        <end position="78"/>
    </location>
</feature>
<dbReference type="PANTHER" id="PTHR43243">
    <property type="entry name" value="INNER MEMBRANE TRANSPORTER YGJI-RELATED"/>
    <property type="match status" value="1"/>
</dbReference>
<dbReference type="InterPro" id="IPR004841">
    <property type="entry name" value="AA-permease/SLC12A_dom"/>
</dbReference>
<dbReference type="GO" id="GO:0022857">
    <property type="term" value="F:transmembrane transporter activity"/>
    <property type="evidence" value="ECO:0007669"/>
    <property type="project" value="InterPro"/>
</dbReference>
<gene>
    <name evidence="8" type="primary">LOC112291716</name>
</gene>
<accession>A0A7I4AUY5</accession>
<evidence type="ECO:0000313" key="9">
    <source>
        <dbReference type="Proteomes" id="UP000006727"/>
    </source>
</evidence>
<dbReference type="PANTHER" id="PTHR43243:SF45">
    <property type="entry name" value="CATIONIC AMINO ACID TRANSPORTER 9, CHLOROPLASTIC"/>
    <property type="match status" value="1"/>
</dbReference>
<keyword evidence="5 6" id="KW-0472">Membrane</keyword>
<organism evidence="8 9">
    <name type="scientific">Physcomitrium patens</name>
    <name type="common">Spreading-leaved earth moss</name>
    <name type="synonym">Physcomitrella patens</name>
    <dbReference type="NCBI Taxonomy" id="3218"/>
    <lineage>
        <taxon>Eukaryota</taxon>
        <taxon>Viridiplantae</taxon>
        <taxon>Streptophyta</taxon>
        <taxon>Embryophyta</taxon>
        <taxon>Bryophyta</taxon>
        <taxon>Bryophytina</taxon>
        <taxon>Bryopsida</taxon>
        <taxon>Funariidae</taxon>
        <taxon>Funariales</taxon>
        <taxon>Funariaceae</taxon>
        <taxon>Physcomitrium</taxon>
    </lineage>
</organism>
<evidence type="ECO:0000256" key="6">
    <source>
        <dbReference type="SAM" id="Phobius"/>
    </source>
</evidence>
<name>A0A7I4AUY5_PHYPA</name>
<protein>
    <recommendedName>
        <fullName evidence="7">Amino acid permease/ SLC12A domain-containing protein</fullName>
    </recommendedName>
</protein>
<proteinExistence type="inferred from homology"/>
<dbReference type="EMBL" id="ABEU02000014">
    <property type="status" value="NOT_ANNOTATED_CDS"/>
    <property type="molecule type" value="Genomic_DNA"/>
</dbReference>
<evidence type="ECO:0000313" key="8">
    <source>
        <dbReference type="EnsemblPlants" id="Pp3c14_100V3.5"/>
    </source>
</evidence>
<reference evidence="8 9" key="1">
    <citation type="journal article" date="2008" name="Science">
        <title>The Physcomitrella genome reveals evolutionary insights into the conquest of land by plants.</title>
        <authorList>
            <person name="Rensing S."/>
            <person name="Lang D."/>
            <person name="Zimmer A."/>
            <person name="Terry A."/>
            <person name="Salamov A."/>
            <person name="Shapiro H."/>
            <person name="Nishiyama T."/>
            <person name="Perroud P.-F."/>
            <person name="Lindquist E."/>
            <person name="Kamisugi Y."/>
            <person name="Tanahashi T."/>
            <person name="Sakakibara K."/>
            <person name="Fujita T."/>
            <person name="Oishi K."/>
            <person name="Shin-I T."/>
            <person name="Kuroki Y."/>
            <person name="Toyoda A."/>
            <person name="Suzuki Y."/>
            <person name="Hashimoto A."/>
            <person name="Yamaguchi K."/>
            <person name="Sugano A."/>
            <person name="Kohara Y."/>
            <person name="Fujiyama A."/>
            <person name="Anterola A."/>
            <person name="Aoki S."/>
            <person name="Ashton N."/>
            <person name="Barbazuk W.B."/>
            <person name="Barker E."/>
            <person name="Bennetzen J."/>
            <person name="Bezanilla M."/>
            <person name="Blankenship R."/>
            <person name="Cho S.H."/>
            <person name="Dutcher S."/>
            <person name="Estelle M."/>
            <person name="Fawcett J.A."/>
            <person name="Gundlach H."/>
            <person name="Hanada K."/>
            <person name="Heyl A."/>
            <person name="Hicks K.A."/>
            <person name="Hugh J."/>
            <person name="Lohr M."/>
            <person name="Mayer K."/>
            <person name="Melkozernov A."/>
            <person name="Murata T."/>
            <person name="Nelson D."/>
            <person name="Pils B."/>
            <person name="Prigge M."/>
            <person name="Reiss B."/>
            <person name="Renner T."/>
            <person name="Rombauts S."/>
            <person name="Rushton P."/>
            <person name="Sanderfoot A."/>
            <person name="Schween G."/>
            <person name="Shiu S.-H."/>
            <person name="Stueber K."/>
            <person name="Theodoulou F.L."/>
            <person name="Tu H."/>
            <person name="Van de Peer Y."/>
            <person name="Verrier P.J."/>
            <person name="Waters E."/>
            <person name="Wood A."/>
            <person name="Yang L."/>
            <person name="Cove D."/>
            <person name="Cuming A."/>
            <person name="Hasebe M."/>
            <person name="Lucas S."/>
            <person name="Mishler D.B."/>
            <person name="Reski R."/>
            <person name="Grigoriev I."/>
            <person name="Quatrano R.S."/>
            <person name="Boore J.L."/>
        </authorList>
    </citation>
    <scope>NUCLEOTIDE SEQUENCE [LARGE SCALE GENOMIC DNA]</scope>
    <source>
        <strain evidence="8 9">cv. Gransden 2004</strain>
    </source>
</reference>
<dbReference type="EnsemblPlants" id="Pp3c14_100V3.5">
    <property type="protein sequence ID" value="Pp3c14_100V3.5"/>
    <property type="gene ID" value="Pp3c14_100"/>
</dbReference>
<reference evidence="8" key="3">
    <citation type="submission" date="2020-12" db="UniProtKB">
        <authorList>
            <consortium name="EnsemblPlants"/>
        </authorList>
    </citation>
    <scope>IDENTIFICATION</scope>
</reference>
<evidence type="ECO:0000256" key="5">
    <source>
        <dbReference type="ARBA" id="ARBA00023136"/>
    </source>
</evidence>
<feature type="transmembrane region" description="Helical" evidence="6">
    <location>
        <begin position="272"/>
        <end position="295"/>
    </location>
</feature>
<dbReference type="Proteomes" id="UP000006727">
    <property type="component" value="Chromosome 14"/>
</dbReference>
<feature type="transmembrane region" description="Helical" evidence="6">
    <location>
        <begin position="120"/>
        <end position="140"/>
    </location>
</feature>
<evidence type="ECO:0000256" key="2">
    <source>
        <dbReference type="ARBA" id="ARBA00008572"/>
    </source>
</evidence>
<dbReference type="PIRSF" id="PIRSF006060">
    <property type="entry name" value="AA_transporter"/>
    <property type="match status" value="1"/>
</dbReference>
<keyword evidence="9" id="KW-1185">Reference proteome</keyword>
<evidence type="ECO:0000256" key="4">
    <source>
        <dbReference type="ARBA" id="ARBA00022989"/>
    </source>
</evidence>
<dbReference type="Gramene" id="Pp3c14_100V3.5">
    <property type="protein sequence ID" value="Pp3c14_100V3.5"/>
    <property type="gene ID" value="Pp3c14_100"/>
</dbReference>
<feature type="transmembrane region" description="Helical" evidence="6">
    <location>
        <begin position="226"/>
        <end position="252"/>
    </location>
</feature>
<reference evidence="8 9" key="2">
    <citation type="journal article" date="2018" name="Plant J.">
        <title>The Physcomitrella patens chromosome-scale assembly reveals moss genome structure and evolution.</title>
        <authorList>
            <person name="Lang D."/>
            <person name="Ullrich K.K."/>
            <person name="Murat F."/>
            <person name="Fuchs J."/>
            <person name="Jenkins J."/>
            <person name="Haas F.B."/>
            <person name="Piednoel M."/>
            <person name="Gundlach H."/>
            <person name="Van Bel M."/>
            <person name="Meyberg R."/>
            <person name="Vives C."/>
            <person name="Morata J."/>
            <person name="Symeonidi A."/>
            <person name="Hiss M."/>
            <person name="Muchero W."/>
            <person name="Kamisugi Y."/>
            <person name="Saleh O."/>
            <person name="Blanc G."/>
            <person name="Decker E.L."/>
            <person name="van Gessel N."/>
            <person name="Grimwood J."/>
            <person name="Hayes R.D."/>
            <person name="Graham S.W."/>
            <person name="Gunter L.E."/>
            <person name="McDaniel S.F."/>
            <person name="Hoernstein S.N.W."/>
            <person name="Larsson A."/>
            <person name="Li F.W."/>
            <person name="Perroud P.F."/>
            <person name="Phillips J."/>
            <person name="Ranjan P."/>
            <person name="Rokshar D.S."/>
            <person name="Rothfels C.J."/>
            <person name="Schneider L."/>
            <person name="Shu S."/>
            <person name="Stevenson D.W."/>
            <person name="Thummler F."/>
            <person name="Tillich M."/>
            <person name="Villarreal Aguilar J.C."/>
            <person name="Widiez T."/>
            <person name="Wong G.K."/>
            <person name="Wymore A."/>
            <person name="Zhang Y."/>
            <person name="Zimmer A.D."/>
            <person name="Quatrano R.S."/>
            <person name="Mayer K.F.X."/>
            <person name="Goodstein D."/>
            <person name="Casacuberta J.M."/>
            <person name="Vandepoele K."/>
            <person name="Reski R."/>
            <person name="Cuming A.C."/>
            <person name="Tuskan G.A."/>
            <person name="Maumus F."/>
            <person name="Salse J."/>
            <person name="Schmutz J."/>
            <person name="Rensing S.A."/>
        </authorList>
    </citation>
    <scope>NUCLEOTIDE SEQUENCE [LARGE SCALE GENOMIC DNA]</scope>
    <source>
        <strain evidence="8 9">cv. Gransden 2004</strain>
    </source>
</reference>
<evidence type="ECO:0000256" key="3">
    <source>
        <dbReference type="ARBA" id="ARBA00022692"/>
    </source>
</evidence>
<evidence type="ECO:0000256" key="1">
    <source>
        <dbReference type="ARBA" id="ARBA00004141"/>
    </source>
</evidence>
<sequence>MAASQRLGVRSWWSQFSSSATRIKSAPPLFGNGTTHSKRLGGISSDGGLSRKLGLADLILLGIGASIGAGIFVVTGTVAHDAGPAVVVSFALAATACVPNALSYAELSSRFPALVGGAYMYSYSTFNELTAFLVFCHLMLDYHIGAASITRSLASYLVTSLQVSIVLMVIAVGSFEVDTSNWTPFTPNGLTPVITGATVVFFAYVGFDAVANSAEECKNPQRDLPIGILVSLFVCAGLYVAVCFVVTGMVPYINLGGDAPLANAFMDKGLNFVSILISVGAVCGLTTTVLVGLYVQSRLYLGLGRDGLLPAFFAKIDAHHQTPVTAQVWVGSVAAILAGFFNVSHLSHILSVGCLDGRPSNL</sequence>
<dbReference type="Gene3D" id="1.20.1740.10">
    <property type="entry name" value="Amino acid/polyamine transporter I"/>
    <property type="match status" value="1"/>
</dbReference>
<dbReference type="GO" id="GO:0016020">
    <property type="term" value="C:membrane"/>
    <property type="evidence" value="ECO:0007669"/>
    <property type="project" value="UniProtKB-SubCell"/>
</dbReference>
<dbReference type="AlphaFoldDB" id="A0A7I4AUY5"/>
<comment type="subcellular location">
    <subcellularLocation>
        <location evidence="1">Membrane</location>
        <topology evidence="1">Multi-pass membrane protein</topology>
    </subcellularLocation>
</comment>
<keyword evidence="4 6" id="KW-1133">Transmembrane helix</keyword>
<evidence type="ECO:0000259" key="7">
    <source>
        <dbReference type="Pfam" id="PF00324"/>
    </source>
</evidence>
<dbReference type="InterPro" id="IPR002293">
    <property type="entry name" value="AA/rel_permease1"/>
</dbReference>
<feature type="transmembrane region" description="Helical" evidence="6">
    <location>
        <begin position="193"/>
        <end position="214"/>
    </location>
</feature>
<feature type="transmembrane region" description="Helical" evidence="6">
    <location>
        <begin position="152"/>
        <end position="173"/>
    </location>
</feature>
<keyword evidence="3 6" id="KW-0812">Transmembrane</keyword>
<feature type="domain" description="Amino acid permease/ SLC12A" evidence="7">
    <location>
        <begin position="58"/>
        <end position="134"/>
    </location>
</feature>
<dbReference type="Pfam" id="PF13520">
    <property type="entry name" value="AA_permease_2"/>
    <property type="match status" value="1"/>
</dbReference>
<dbReference type="Pfam" id="PF00324">
    <property type="entry name" value="AA_permease"/>
    <property type="match status" value="1"/>
</dbReference>
<comment type="similarity">
    <text evidence="2">Belongs to the amino acid-polyamine-organocation (APC) superfamily. Cationic amino acid transporter (CAT) (TC 2.A.3.3) family.</text>
</comment>